<evidence type="ECO:0000313" key="2">
    <source>
        <dbReference type="EMBL" id="RKQ87103.1"/>
    </source>
</evidence>
<sequence>MHEPTIISPPDELDVATLDEFRESLDAALRTNGTRVIVDLSEVGFIDSTALASIIHANRELRREQRELAIVAPRGTAAAVLLTLSGLRSALAVYDSRSAALRD</sequence>
<keyword evidence="3" id="KW-1185">Reference proteome</keyword>
<dbReference type="SUPFAM" id="SSF52091">
    <property type="entry name" value="SpoIIaa-like"/>
    <property type="match status" value="1"/>
</dbReference>
<dbReference type="PANTHER" id="PTHR33495">
    <property type="entry name" value="ANTI-SIGMA FACTOR ANTAGONIST TM_1081-RELATED-RELATED"/>
    <property type="match status" value="1"/>
</dbReference>
<accession>A0A660L5A6</accession>
<gene>
    <name evidence="2" type="ORF">C8N24_5123</name>
</gene>
<reference evidence="2 3" key="1">
    <citation type="submission" date="2018-10" db="EMBL/GenBank/DDBJ databases">
        <title>Genomic Encyclopedia of Archaeal and Bacterial Type Strains, Phase II (KMG-II): from individual species to whole genera.</title>
        <authorList>
            <person name="Goeker M."/>
        </authorList>
    </citation>
    <scope>NUCLEOTIDE SEQUENCE [LARGE SCALE GENOMIC DNA]</scope>
    <source>
        <strain evidence="2 3">DSM 14954</strain>
    </source>
</reference>
<evidence type="ECO:0000313" key="3">
    <source>
        <dbReference type="Proteomes" id="UP000278962"/>
    </source>
</evidence>
<dbReference type="Gene3D" id="3.30.750.24">
    <property type="entry name" value="STAS domain"/>
    <property type="match status" value="1"/>
</dbReference>
<feature type="domain" description="STAS" evidence="1">
    <location>
        <begin position="1"/>
        <end position="103"/>
    </location>
</feature>
<dbReference type="Proteomes" id="UP000278962">
    <property type="component" value="Unassembled WGS sequence"/>
</dbReference>
<comment type="caution">
    <text evidence="2">The sequence shown here is derived from an EMBL/GenBank/DDBJ whole genome shotgun (WGS) entry which is preliminary data.</text>
</comment>
<dbReference type="PANTHER" id="PTHR33495:SF2">
    <property type="entry name" value="ANTI-SIGMA FACTOR ANTAGONIST TM_1081-RELATED"/>
    <property type="match status" value="1"/>
</dbReference>
<organism evidence="2 3">
    <name type="scientific">Solirubrobacter pauli</name>
    <dbReference type="NCBI Taxonomy" id="166793"/>
    <lineage>
        <taxon>Bacteria</taxon>
        <taxon>Bacillati</taxon>
        <taxon>Actinomycetota</taxon>
        <taxon>Thermoleophilia</taxon>
        <taxon>Solirubrobacterales</taxon>
        <taxon>Solirubrobacteraceae</taxon>
        <taxon>Solirubrobacter</taxon>
    </lineage>
</organism>
<evidence type="ECO:0000259" key="1">
    <source>
        <dbReference type="PROSITE" id="PS50801"/>
    </source>
</evidence>
<dbReference type="Pfam" id="PF01740">
    <property type="entry name" value="STAS"/>
    <property type="match status" value="1"/>
</dbReference>
<dbReference type="InterPro" id="IPR036513">
    <property type="entry name" value="STAS_dom_sf"/>
</dbReference>
<dbReference type="CDD" id="cd07043">
    <property type="entry name" value="STAS_anti-anti-sigma_factors"/>
    <property type="match status" value="1"/>
</dbReference>
<name>A0A660L5A6_9ACTN</name>
<dbReference type="InterPro" id="IPR002645">
    <property type="entry name" value="STAS_dom"/>
</dbReference>
<dbReference type="EMBL" id="RBIL01000002">
    <property type="protein sequence ID" value="RKQ87103.1"/>
    <property type="molecule type" value="Genomic_DNA"/>
</dbReference>
<protein>
    <submittedName>
        <fullName evidence="2">Anti-anti-sigma factor</fullName>
    </submittedName>
</protein>
<proteinExistence type="predicted"/>
<dbReference type="GO" id="GO:0043856">
    <property type="term" value="F:anti-sigma factor antagonist activity"/>
    <property type="evidence" value="ECO:0007669"/>
    <property type="project" value="TreeGrafter"/>
</dbReference>
<dbReference type="AlphaFoldDB" id="A0A660L5A6"/>
<dbReference type="RefSeq" id="WP_170179404.1">
    <property type="nucleotide sequence ID" value="NZ_RBIL01000002.1"/>
</dbReference>
<dbReference type="PROSITE" id="PS50801">
    <property type="entry name" value="STAS"/>
    <property type="match status" value="1"/>
</dbReference>